<evidence type="ECO:0000259" key="5">
    <source>
        <dbReference type="Pfam" id="PF22692"/>
    </source>
</evidence>
<evidence type="ECO:0000256" key="2">
    <source>
        <dbReference type="ARBA" id="ARBA00009677"/>
    </source>
</evidence>
<keyword evidence="6" id="KW-0966">Cell projection</keyword>
<evidence type="ECO:0000256" key="3">
    <source>
        <dbReference type="ARBA" id="ARBA00023143"/>
    </source>
</evidence>
<protein>
    <submittedName>
        <fullName evidence="6">Flagellar hook basal-body protein</fullName>
    </submittedName>
</protein>
<dbReference type="PANTHER" id="PTHR30435:SF19">
    <property type="entry name" value="FLAGELLAR BASAL-BODY ROD PROTEIN FLGG"/>
    <property type="match status" value="1"/>
</dbReference>
<comment type="subcellular location">
    <subcellularLocation>
        <location evidence="1 4">Bacterial flagellum basal body</location>
    </subcellularLocation>
</comment>
<evidence type="ECO:0000313" key="7">
    <source>
        <dbReference type="Proteomes" id="UP000318126"/>
    </source>
</evidence>
<organism evidence="6 7">
    <name type="scientific">Shewanella hanedai</name>
    <name type="common">Alteromonas hanedai</name>
    <dbReference type="NCBI Taxonomy" id="25"/>
    <lineage>
        <taxon>Bacteria</taxon>
        <taxon>Pseudomonadati</taxon>
        <taxon>Pseudomonadota</taxon>
        <taxon>Gammaproteobacteria</taxon>
        <taxon>Alteromonadales</taxon>
        <taxon>Shewanellaceae</taxon>
        <taxon>Shewanella</taxon>
    </lineage>
</organism>
<sequence>MIEAVVIDGINSQLQSLKATGNNVANAGTPGYLRQTSFSQVLTGQIETKSQVSSEQLVGSIRQTGNLYDFAILGKGLFVVEQQGELRLTQDGRFKLNDIGELVHISGAKAMTPDGSLGINIESNQIAQSLWTVSTSKAYVDLQPMEMGLYLANWSDWETNDGSKVLAQAINYTEHNATADVLEMMRIQRAVESLQKAYQTYDAAIGYGISELGRR</sequence>
<comment type="similarity">
    <text evidence="2 4">Belongs to the flagella basal body rod proteins family.</text>
</comment>
<dbReference type="GO" id="GO:0009425">
    <property type="term" value="C:bacterial-type flagellum basal body"/>
    <property type="evidence" value="ECO:0007669"/>
    <property type="project" value="UniProtKB-SubCell"/>
</dbReference>
<dbReference type="Pfam" id="PF22692">
    <property type="entry name" value="LlgE_F_G_D1"/>
    <property type="match status" value="1"/>
</dbReference>
<dbReference type="PANTHER" id="PTHR30435">
    <property type="entry name" value="FLAGELLAR PROTEIN"/>
    <property type="match status" value="1"/>
</dbReference>
<reference evidence="7" key="1">
    <citation type="submission" date="2019-07" db="EMBL/GenBank/DDBJ databases">
        <title>Shewanella sp. YLB-08 draft genomic sequence.</title>
        <authorList>
            <person name="Yu L."/>
        </authorList>
    </citation>
    <scope>NUCLEOTIDE SEQUENCE [LARGE SCALE GENOMIC DNA]</scope>
    <source>
        <strain evidence="7">JCM 20706</strain>
    </source>
</reference>
<dbReference type="InterPro" id="IPR020013">
    <property type="entry name" value="Flagellar_FlgE/F/G"/>
</dbReference>
<accession>A0A553JUY3</accession>
<name>A0A553JUY3_SHEHA</name>
<dbReference type="GO" id="GO:0071978">
    <property type="term" value="P:bacterial-type flagellum-dependent swarming motility"/>
    <property type="evidence" value="ECO:0007669"/>
    <property type="project" value="TreeGrafter"/>
</dbReference>
<dbReference type="InterPro" id="IPR037925">
    <property type="entry name" value="FlgE/F/G-like"/>
</dbReference>
<dbReference type="EMBL" id="VKGK01000001">
    <property type="protein sequence ID" value="TRY16259.1"/>
    <property type="molecule type" value="Genomic_DNA"/>
</dbReference>
<dbReference type="SUPFAM" id="SSF117143">
    <property type="entry name" value="Flagellar hook protein flgE"/>
    <property type="match status" value="1"/>
</dbReference>
<gene>
    <name evidence="6" type="ORF">FN961_01125</name>
</gene>
<evidence type="ECO:0000256" key="1">
    <source>
        <dbReference type="ARBA" id="ARBA00004117"/>
    </source>
</evidence>
<dbReference type="OrthoDB" id="8578401at2"/>
<keyword evidence="6" id="KW-0282">Flagellum</keyword>
<dbReference type="RefSeq" id="WP_143562705.1">
    <property type="nucleotide sequence ID" value="NZ_BMPL01000001.1"/>
</dbReference>
<comment type="caution">
    <text evidence="6">The sequence shown here is derived from an EMBL/GenBank/DDBJ whole genome shotgun (WGS) entry which is preliminary data.</text>
</comment>
<keyword evidence="3 4" id="KW-0975">Bacterial flagellum</keyword>
<dbReference type="InterPro" id="IPR053967">
    <property type="entry name" value="LlgE_F_G-like_D1"/>
</dbReference>
<evidence type="ECO:0000313" key="6">
    <source>
        <dbReference type="EMBL" id="TRY16259.1"/>
    </source>
</evidence>
<dbReference type="NCBIfam" id="TIGR03506">
    <property type="entry name" value="FlgEFG_subfam"/>
    <property type="match status" value="1"/>
</dbReference>
<feature type="domain" description="Flagellar hook protein FlgE/F/G-like D1" evidence="5">
    <location>
        <begin position="71"/>
        <end position="124"/>
    </location>
</feature>
<dbReference type="Proteomes" id="UP000318126">
    <property type="component" value="Unassembled WGS sequence"/>
</dbReference>
<keyword evidence="6" id="KW-0969">Cilium</keyword>
<keyword evidence="7" id="KW-1185">Reference proteome</keyword>
<proteinExistence type="inferred from homology"/>
<evidence type="ECO:0000256" key="4">
    <source>
        <dbReference type="RuleBase" id="RU362116"/>
    </source>
</evidence>
<dbReference type="AlphaFoldDB" id="A0A553JUY3"/>